<feature type="coiled-coil region" evidence="1">
    <location>
        <begin position="819"/>
        <end position="881"/>
    </location>
</feature>
<dbReference type="Pfam" id="PF12128">
    <property type="entry name" value="DUF3584"/>
    <property type="match status" value="1"/>
</dbReference>
<feature type="region of interest" description="Disordered" evidence="2">
    <location>
        <begin position="676"/>
        <end position="700"/>
    </location>
</feature>
<evidence type="ECO:0000256" key="2">
    <source>
        <dbReference type="SAM" id="MobiDB-lite"/>
    </source>
</evidence>
<name>A0A432WFF5_9GAMM</name>
<feature type="compositionally biased region" description="Basic and acidic residues" evidence="2">
    <location>
        <begin position="689"/>
        <end position="700"/>
    </location>
</feature>
<comment type="caution">
    <text evidence="3">The sequence shown here is derived from an EMBL/GenBank/DDBJ whole genome shotgun (WGS) entry which is preliminary data.</text>
</comment>
<keyword evidence="3" id="KW-0547">Nucleotide-binding</keyword>
<accession>A0A432WFF5</accession>
<dbReference type="AlphaFoldDB" id="A0A432WFF5"/>
<dbReference type="InterPro" id="IPR021979">
    <property type="entry name" value="DUF3584"/>
</dbReference>
<evidence type="ECO:0000313" key="3">
    <source>
        <dbReference type="EMBL" id="RUO32510.1"/>
    </source>
</evidence>
<keyword evidence="3" id="KW-0067">ATP-binding</keyword>
<feature type="coiled-coil region" evidence="1">
    <location>
        <begin position="299"/>
        <end position="344"/>
    </location>
</feature>
<evidence type="ECO:0000313" key="4">
    <source>
        <dbReference type="Proteomes" id="UP000287823"/>
    </source>
</evidence>
<feature type="coiled-coil region" evidence="1">
    <location>
        <begin position="473"/>
        <end position="535"/>
    </location>
</feature>
<gene>
    <name evidence="3" type="ORF">CWE14_10220</name>
</gene>
<protein>
    <submittedName>
        <fullName evidence="3">ATP-binding protein</fullName>
    </submittedName>
</protein>
<reference evidence="3 4" key="1">
    <citation type="journal article" date="2011" name="Front. Microbiol.">
        <title>Genomic signatures of strain selection and enhancement in Bacillus atrophaeus var. globigii, a historical biowarfare simulant.</title>
        <authorList>
            <person name="Gibbons H.S."/>
            <person name="Broomall S.M."/>
            <person name="McNew L.A."/>
            <person name="Daligault H."/>
            <person name="Chapman C."/>
            <person name="Bruce D."/>
            <person name="Karavis M."/>
            <person name="Krepps M."/>
            <person name="McGregor P.A."/>
            <person name="Hong C."/>
            <person name="Park K.H."/>
            <person name="Akmal A."/>
            <person name="Feldman A."/>
            <person name="Lin J.S."/>
            <person name="Chang W.E."/>
            <person name="Higgs B.W."/>
            <person name="Demirev P."/>
            <person name="Lindquist J."/>
            <person name="Liem A."/>
            <person name="Fochler E."/>
            <person name="Read T.D."/>
            <person name="Tapia R."/>
            <person name="Johnson S."/>
            <person name="Bishop-Lilly K.A."/>
            <person name="Detter C."/>
            <person name="Han C."/>
            <person name="Sozhamannan S."/>
            <person name="Rosenzweig C.N."/>
            <person name="Skowronski E.W."/>
        </authorList>
    </citation>
    <scope>NUCLEOTIDE SEQUENCE [LARGE SCALE GENOMIC DNA]</scope>
    <source>
        <strain evidence="3 4">Y4G10-17</strain>
    </source>
</reference>
<dbReference type="EMBL" id="PIPO01000004">
    <property type="protein sequence ID" value="RUO32510.1"/>
    <property type="molecule type" value="Genomic_DNA"/>
</dbReference>
<organism evidence="3 4">
    <name type="scientific">Aliidiomarina soli</name>
    <dbReference type="NCBI Taxonomy" id="1928574"/>
    <lineage>
        <taxon>Bacteria</taxon>
        <taxon>Pseudomonadati</taxon>
        <taxon>Pseudomonadota</taxon>
        <taxon>Gammaproteobacteria</taxon>
        <taxon>Alteromonadales</taxon>
        <taxon>Idiomarinaceae</taxon>
        <taxon>Aliidiomarina</taxon>
    </lineage>
</organism>
<evidence type="ECO:0000256" key="1">
    <source>
        <dbReference type="SAM" id="Coils"/>
    </source>
</evidence>
<proteinExistence type="predicted"/>
<dbReference type="GO" id="GO:0005524">
    <property type="term" value="F:ATP binding"/>
    <property type="evidence" value="ECO:0007669"/>
    <property type="project" value="UniProtKB-KW"/>
</dbReference>
<dbReference type="Proteomes" id="UP000287823">
    <property type="component" value="Unassembled WGS sequence"/>
</dbReference>
<dbReference type="RefSeq" id="WP_126799284.1">
    <property type="nucleotide sequence ID" value="NZ_PIPO01000004.1"/>
</dbReference>
<keyword evidence="4" id="KW-1185">Reference proteome</keyword>
<keyword evidence="1" id="KW-0175">Coiled coil</keyword>
<sequence>MSQLLRIILIHTHLPGVIELDLQGHANICGTNASGKTTLQRLIPVFFGEQPNRVVPKTRDRFDVFYLPFQNSYLIYDYQRADGSQAQVVLTKRNDGVDYRFVDAPYEPTQYLEETADGAKGLGYHAWAQRLRALEIESSHKISATSEYRAIIQNDLSAMRNNRKDQLKLRQLAARYGLVSGSHRLRHIEKLVSAVHAKEGKMDTLKSMLATILEEDGYQRPENTFKPAKIKAWIKEMRQFMQMDNLQAYYAEIEQCLADTAASKSQLWQLKPLVEQDRSQLLTQTADVEAQLNTLHKQQEELDTSYRAQKRELDDARSETESRYQQVQRDLELAQSKRDRYLDSGIEEVAQDSKELPAWQQKLEEQTRHLQLMLEKNADIAQQLDQRKSELSEVLDRLQRKNQQRCDELRAEQGQIRSTQDETLTRLQQQTTQQVEQMQLDLHETLQRLQREQVSLETQLSIAPLDADERERMQLADARIEDAQQALETATEVLAREDDTVQQRRTQREQADRELTQCRQQLHQTKARYKQLQAQTNPEHGSLRQALREHKPDWEQNLGKVLSEELLQRTDLSPRFSAGDDSLYGLSLDLSAVESPHFALAEAQLETELQTAADAAATAEQQCELAESALSKAHQAYKDAEQVAQQARQAQRRCQQDLEYARDGKKRLQAEQDALVKERQQSNRKRLKVLQDEEQKTRESHQQRLQQVRHDAKALELEHKADFQEQLSKLDDDISQYARQVDDMRSVHAQQVKELQARVSDELAEAGVDSQQLQTLKADTETLRERIANTKERQHELSEYDDFMRSTWNRLRPGWMEQEQQLKSTLTRLDSELTELKQQTKLQRKALEQEDKRGKEQLHQQQSLNKELDNALARFNELTQHRDFAEPVSAATESSFGDTRERLQRILEALNSYAHSSRKLREQCERFSATLRRDASADFEHMIEREFATLSDNDNVQEHARVLGELLNILQDQQSQIVEQGRNIGGGLQSFFKVFDDINRRVSQYSRRLTDAVGDELVLEGISRSEVHISSTIDELNFWQPLKELSQLFQQWSESGQRLPPEAYLDRLADVAELLRADQDYSLESLLKLELYLNESGSELIIRNDRQLLESSSHGMAYLILCKFLLAFTRLLRGDSAVTIHWPIDEIGTLAYHNVEKLFQACDSNAIHVVGAFPNPESDVLLLFRHRYLIEPHPELKGKGQLKRIQPRQSPLSAKLEATLADQHVMETSE</sequence>